<evidence type="ECO:0000256" key="4">
    <source>
        <dbReference type="SAM" id="Phobius"/>
    </source>
</evidence>
<sequence>MKLRMPLETYGLLAVALADAVITVTAAGFDLHAVLRSKIALTTLALMLIRAVLASVTAHVEQLHPAAIVVAVASATAGVAAASLRKFYVIDAWALVGAIIEIGVLTRRRPKPEEAIDVAPWAEYLRGAPPVLDCPRQTEELASLETQIDDDSLIAAFVRVIAHHARQDEVVVGVFDDGRWTPLRIACDRNQSVRTLVENVRAARTMTADFGRAPSPNKIATALGHEPFQAGVALAKPPPNALDVLVVKTKSGFRTTKRLADQLETYLRASGDDVASEVSLVDDVTRRKILALGDGPSPPWDSHTTVWDRMLACGDGTALLDVNTSTQITYDQFHRASRFIANSIDCQPGDRIAIVMRRCLALPAAVYGVLGAGGAYVPVDPDYPHERRRAIFEDSEPVAVVLTAGLEDKVPLQLPTIVVDDSIYDAAVTPVIQTPPTPQDCVYVLFTSGTTGRPKGVAVPHLTLARRVAWFQRRYGAQLTGRSTPRDGSYEDASFHESRRKLGCDRGVVLQKTPFVFGVSEWELFWPLTVGSCLAVPPHGIERDPSALLHALQNVTVAFFAPSQLGAILEVNESASLQSLRLVVCCGEALPPSVVTQCSTEAPRALLANVYGPTEADITYWEAPAPRGVGCVPPPIQQVPIGRAVDHVRVVVLNSSKDDVAALGVPGELAFIGDVAFGYLNNTEATNKAFSKAPPKLARNESDRMYRTGDVVRYCGNELRFLGRQDRQIKLRGLRIELGEIESKLNQIQGVKESVCTTTGEGAAMALVAYARTTLDSDILREQLASSLPKYMVPSQIICVSEFPRTDRGKLDLKKLPSVKRHASEKPSSELEASLATIFAEVLGIDSVGVDDDFETLGGNSLLAGRATNLIRRRVEGASSIPGTTLYKHPTVKSLARVITEERSRHVHDVPVPLVPDTTYHARDPTRCVSLLIQILGVITVLGMRYMDWPAWYVLWYLYLWLPKVYVFACVPLFLALTDFGAFIFAWVVQRVLLGTTTKYREQCKKQAPLWSLQHLKWWLVAQIQSIVTQRLERVLHGTRLMNVYYSALGASIGKDVVLEGRLADPPLATIGDRCTIRAGAEIDGHAMCKGRLVRRSTKIGEDSYVDLHAYVAPGTSVPANAEVGALSTTDKVGSRVTTLNRPRDPFDAMERKRLLNRRTYLGVPIAYMLQALPYIPFVYFLEWWFYFLLQERRGHLTWPKASWLFWFAYPWVWRIGFHEFYFWTVVIYKWVFIGRFSEKRDEKPLRRWLLERLVEAEAFEHCLKPWVSTELLCWRYRFLGCKIGRRVHADFFRCVEFDLVTVEDDVVFGSLVRLAPRADAHLHGKAERIVVRREANVLDHALVLPGCVVGERAVLGTFSLGAARQVFQPGSVATGNKKGQAVVLRKRPELPSGTTPLALLEAEARRRHKSIRWTLLWNTVNILVAAILYPLRDVFEVCIISCGYMLYFYLSWDGYYAYLGCLPLLSAVTALLHCVLVVLLKKLIVGKFTKGDHGFYSRYHFCWALMMTLLAPVYPLIEAMHGTVLAVWFYRAMGASIGHRACVHGKALEFDLLQVADGASIGRLCDTTCHTVENMVIKLADVAIGRAADVGARSVVMPGASLGDGASLLPHSLVLKGEAAPPGSTYAGLPAEAVSLDAAPNADADASAPLLV</sequence>
<feature type="transmembrane region" description="Helical" evidence="4">
    <location>
        <begin position="1160"/>
        <end position="1182"/>
    </location>
</feature>
<dbReference type="GO" id="GO:0043041">
    <property type="term" value="P:amino acid activation for nonribosomal peptide biosynthetic process"/>
    <property type="evidence" value="ECO:0007669"/>
    <property type="project" value="TreeGrafter"/>
</dbReference>
<name>A0A7S3ZYM7_9STRA</name>
<dbReference type="Pfam" id="PF13193">
    <property type="entry name" value="AMP-binding_C"/>
    <property type="match status" value="1"/>
</dbReference>
<dbReference type="PANTHER" id="PTHR45527:SF1">
    <property type="entry name" value="FATTY ACID SYNTHASE"/>
    <property type="match status" value="1"/>
</dbReference>
<evidence type="ECO:0000313" key="6">
    <source>
        <dbReference type="EMBL" id="CAE0697995.1"/>
    </source>
</evidence>
<protein>
    <recommendedName>
        <fullName evidence="5">Carrier domain-containing protein</fullName>
    </recommendedName>
</protein>
<dbReference type="GO" id="GO:0031177">
    <property type="term" value="F:phosphopantetheine binding"/>
    <property type="evidence" value="ECO:0007669"/>
    <property type="project" value="InterPro"/>
</dbReference>
<dbReference type="PANTHER" id="PTHR45527">
    <property type="entry name" value="NONRIBOSOMAL PEPTIDE SYNTHETASE"/>
    <property type="match status" value="1"/>
</dbReference>
<feature type="transmembrane region" description="Helical" evidence="4">
    <location>
        <begin position="1502"/>
        <end position="1531"/>
    </location>
</feature>
<keyword evidence="2" id="KW-0597">Phosphoprotein</keyword>
<dbReference type="InterPro" id="IPR020806">
    <property type="entry name" value="PKS_PP-bd"/>
</dbReference>
<dbReference type="InterPro" id="IPR042099">
    <property type="entry name" value="ANL_N_sf"/>
</dbReference>
<dbReference type="Proteomes" id="UP000789595">
    <property type="component" value="Unassembled WGS sequence"/>
</dbReference>
<dbReference type="InterPro" id="IPR025110">
    <property type="entry name" value="AMP-bd_C"/>
</dbReference>
<evidence type="ECO:0000313" key="7">
    <source>
        <dbReference type="EMBL" id="CAH0374037.1"/>
    </source>
</evidence>
<keyword evidence="4" id="KW-0472">Membrane</keyword>
<evidence type="ECO:0000256" key="2">
    <source>
        <dbReference type="ARBA" id="ARBA00022553"/>
    </source>
</evidence>
<feature type="transmembrane region" description="Helical" evidence="4">
    <location>
        <begin position="87"/>
        <end position="106"/>
    </location>
</feature>
<dbReference type="Gene3D" id="3.30.300.30">
    <property type="match status" value="1"/>
</dbReference>
<feature type="transmembrane region" description="Helical" evidence="4">
    <location>
        <begin position="12"/>
        <end position="33"/>
    </location>
</feature>
<feature type="transmembrane region" description="Helical" evidence="4">
    <location>
        <begin position="1221"/>
        <end position="1238"/>
    </location>
</feature>
<dbReference type="InterPro" id="IPR009081">
    <property type="entry name" value="PP-bd_ACP"/>
</dbReference>
<feature type="domain" description="Carrier" evidence="5">
    <location>
        <begin position="826"/>
        <end position="903"/>
    </location>
</feature>
<dbReference type="Gene3D" id="2.160.10.10">
    <property type="entry name" value="Hexapeptide repeat proteins"/>
    <property type="match status" value="3"/>
</dbReference>
<feature type="transmembrane region" description="Helical" evidence="4">
    <location>
        <begin position="39"/>
        <end position="56"/>
    </location>
</feature>
<keyword evidence="4" id="KW-0812">Transmembrane</keyword>
<dbReference type="CDD" id="cd05930">
    <property type="entry name" value="A_NRPS"/>
    <property type="match status" value="1"/>
</dbReference>
<dbReference type="SUPFAM" id="SSF51161">
    <property type="entry name" value="Trimeric LpxA-like enzymes"/>
    <property type="match status" value="3"/>
</dbReference>
<dbReference type="InterPro" id="IPR029058">
    <property type="entry name" value="AB_hydrolase_fold"/>
</dbReference>
<evidence type="ECO:0000256" key="1">
    <source>
        <dbReference type="ARBA" id="ARBA00022450"/>
    </source>
</evidence>
<feature type="transmembrane region" description="Helical" evidence="4">
    <location>
        <begin position="928"/>
        <end position="946"/>
    </location>
</feature>
<dbReference type="PROSITE" id="PS00455">
    <property type="entry name" value="AMP_BINDING"/>
    <property type="match status" value="1"/>
</dbReference>
<dbReference type="PROSITE" id="PS50075">
    <property type="entry name" value="CARRIER"/>
    <property type="match status" value="1"/>
</dbReference>
<feature type="transmembrane region" description="Helical" evidence="4">
    <location>
        <begin position="63"/>
        <end position="81"/>
    </location>
</feature>
<evidence type="ECO:0000259" key="5">
    <source>
        <dbReference type="PROSITE" id="PS50075"/>
    </source>
</evidence>
<dbReference type="Gene3D" id="3.40.50.1820">
    <property type="entry name" value="alpha/beta hydrolase"/>
    <property type="match status" value="1"/>
</dbReference>
<accession>A0A7S3ZYM7</accession>
<dbReference type="SUPFAM" id="SSF56801">
    <property type="entry name" value="Acetyl-CoA synthetase-like"/>
    <property type="match status" value="1"/>
</dbReference>
<gene>
    <name evidence="6" type="ORF">PCAL00307_LOCUS13431</name>
    <name evidence="7" type="ORF">PECAL_4P12940</name>
</gene>
<dbReference type="InterPro" id="IPR011004">
    <property type="entry name" value="Trimer_LpxA-like_sf"/>
</dbReference>
<reference evidence="7" key="2">
    <citation type="submission" date="2021-11" db="EMBL/GenBank/DDBJ databases">
        <authorList>
            <consortium name="Genoscope - CEA"/>
            <person name="William W."/>
        </authorList>
    </citation>
    <scope>NUCLEOTIDE SEQUENCE</scope>
</reference>
<keyword evidence="4" id="KW-1133">Transmembrane helix</keyword>
<dbReference type="InterPro" id="IPR000873">
    <property type="entry name" value="AMP-dep_synth/lig_dom"/>
</dbReference>
<dbReference type="Pfam" id="PF00550">
    <property type="entry name" value="PP-binding"/>
    <property type="match status" value="1"/>
</dbReference>
<evidence type="ECO:0000313" key="8">
    <source>
        <dbReference type="Proteomes" id="UP000789595"/>
    </source>
</evidence>
<dbReference type="Gene3D" id="3.40.50.12780">
    <property type="entry name" value="N-terminal domain of ligase-like"/>
    <property type="match status" value="1"/>
</dbReference>
<dbReference type="OrthoDB" id="189763at2759"/>
<proteinExistence type="predicted"/>
<feature type="transmembrane region" description="Helical" evidence="4">
    <location>
        <begin position="1416"/>
        <end position="1432"/>
    </location>
</feature>
<dbReference type="GO" id="GO:0016874">
    <property type="term" value="F:ligase activity"/>
    <property type="evidence" value="ECO:0007669"/>
    <property type="project" value="UniProtKB-KW"/>
</dbReference>
<dbReference type="SUPFAM" id="SSF47336">
    <property type="entry name" value="ACP-like"/>
    <property type="match status" value="1"/>
</dbReference>
<dbReference type="SMART" id="SM00823">
    <property type="entry name" value="PKS_PP"/>
    <property type="match status" value="1"/>
</dbReference>
<keyword evidence="3" id="KW-0436">Ligase</keyword>
<dbReference type="Pfam" id="PF00501">
    <property type="entry name" value="AMP-binding"/>
    <property type="match status" value="1"/>
</dbReference>
<reference evidence="6" key="1">
    <citation type="submission" date="2021-01" db="EMBL/GenBank/DDBJ databases">
        <authorList>
            <person name="Corre E."/>
            <person name="Pelletier E."/>
            <person name="Niang G."/>
            <person name="Scheremetjew M."/>
            <person name="Finn R."/>
            <person name="Kale V."/>
            <person name="Holt S."/>
            <person name="Cochrane G."/>
            <person name="Meng A."/>
            <person name="Brown T."/>
            <person name="Cohen L."/>
        </authorList>
    </citation>
    <scope>NUCLEOTIDE SEQUENCE</scope>
    <source>
        <strain evidence="6">CCMP1756</strain>
    </source>
</reference>
<dbReference type="InterPro" id="IPR020845">
    <property type="entry name" value="AMP-binding_CS"/>
</dbReference>
<dbReference type="InterPro" id="IPR045851">
    <property type="entry name" value="AMP-bd_C_sf"/>
</dbReference>
<dbReference type="GO" id="GO:0005737">
    <property type="term" value="C:cytoplasm"/>
    <property type="evidence" value="ECO:0007669"/>
    <property type="project" value="TreeGrafter"/>
</dbReference>
<dbReference type="InterPro" id="IPR036736">
    <property type="entry name" value="ACP-like_sf"/>
</dbReference>
<dbReference type="GO" id="GO:0044550">
    <property type="term" value="P:secondary metabolite biosynthetic process"/>
    <property type="evidence" value="ECO:0007669"/>
    <property type="project" value="TreeGrafter"/>
</dbReference>
<evidence type="ECO:0000256" key="3">
    <source>
        <dbReference type="ARBA" id="ARBA00022598"/>
    </source>
</evidence>
<dbReference type="EMBL" id="CAKKNE010000004">
    <property type="protein sequence ID" value="CAH0374037.1"/>
    <property type="molecule type" value="Genomic_DNA"/>
</dbReference>
<keyword evidence="1" id="KW-0596">Phosphopantetheine</keyword>
<feature type="transmembrane region" description="Helical" evidence="4">
    <location>
        <begin position="966"/>
        <end position="989"/>
    </location>
</feature>
<organism evidence="6">
    <name type="scientific">Pelagomonas calceolata</name>
    <dbReference type="NCBI Taxonomy" id="35677"/>
    <lineage>
        <taxon>Eukaryota</taxon>
        <taxon>Sar</taxon>
        <taxon>Stramenopiles</taxon>
        <taxon>Ochrophyta</taxon>
        <taxon>Pelagophyceae</taxon>
        <taxon>Pelagomonadales</taxon>
        <taxon>Pelagomonadaceae</taxon>
        <taxon>Pelagomonas</taxon>
    </lineage>
</organism>
<dbReference type="EMBL" id="HBIW01015567">
    <property type="protein sequence ID" value="CAE0697995.1"/>
    <property type="molecule type" value="Transcribed_RNA"/>
</dbReference>
<feature type="transmembrane region" description="Helical" evidence="4">
    <location>
        <begin position="1456"/>
        <end position="1481"/>
    </location>
</feature>
<keyword evidence="8" id="KW-1185">Reference proteome</keyword>